<evidence type="ECO:0000256" key="1">
    <source>
        <dbReference type="SAM" id="MobiDB-lite"/>
    </source>
</evidence>
<dbReference type="AlphaFoldDB" id="A0AAD6I1R8"/>
<accession>A0AAD6I1R8</accession>
<protein>
    <submittedName>
        <fullName evidence="2">Uncharacterized protein</fullName>
    </submittedName>
</protein>
<proteinExistence type="predicted"/>
<gene>
    <name evidence="2" type="ORF">N7460_011446</name>
</gene>
<reference evidence="2" key="2">
    <citation type="submission" date="2023-01" db="EMBL/GenBank/DDBJ databases">
        <authorList>
            <person name="Petersen C."/>
        </authorList>
    </citation>
    <scope>NUCLEOTIDE SEQUENCE</scope>
    <source>
        <strain evidence="2">IBT 15450</strain>
    </source>
</reference>
<feature type="compositionally biased region" description="Basic and acidic residues" evidence="1">
    <location>
        <begin position="329"/>
        <end position="339"/>
    </location>
</feature>
<sequence length="485" mass="54686">MGCCVSIVDPQEKELEDYYQTVTPGITLHNLHKNLVEYGTQDEPHQAIFEACSLQHSPQEPLYWTKGSFRNHITRKFPGASISDTAIDVLWSCFYFYAWHPFTRHGDADNGKLERPAFERAVNPLGVYAKWQALYMQTERRPDLAKRHSFIEDDMMDVVATTRSNPGKGIPGSGELAPTAQRLLKDKGATYHYQLNIKSLATLMSILNRVRLYKTTWGRKTFHYGTLEEPSPQQDELLNILAEQFQLSEGFLVPGAISRVFDILPNLELRFHQLWAIIFQPPVPEASPGITEKGNEHRPHLLLFLGDQSLGQSHTPEVIGAFYPATLKKKSDKEQDMPEKPGNSEPGLPEVGPPQLLFQLQTNPRIFRFKKADETSQPSSYGTAKSHVHNLAAKYWIGDPEESEIGLEIDPATSQATFVLNQVNQGQGIYKDVLQIDKNSETSGEKLSEGIMESFTVSRVAVYRVDGGDEFDPWSSNKDGVIRRI</sequence>
<evidence type="ECO:0000313" key="3">
    <source>
        <dbReference type="Proteomes" id="UP001219568"/>
    </source>
</evidence>
<dbReference type="Proteomes" id="UP001219568">
    <property type="component" value="Unassembled WGS sequence"/>
</dbReference>
<keyword evidence="3" id="KW-1185">Reference proteome</keyword>
<evidence type="ECO:0000313" key="2">
    <source>
        <dbReference type="EMBL" id="KAJ6026629.1"/>
    </source>
</evidence>
<comment type="caution">
    <text evidence="2">The sequence shown here is derived from an EMBL/GenBank/DDBJ whole genome shotgun (WGS) entry which is preliminary data.</text>
</comment>
<dbReference type="EMBL" id="JAQJZL010000015">
    <property type="protein sequence ID" value="KAJ6026629.1"/>
    <property type="molecule type" value="Genomic_DNA"/>
</dbReference>
<reference evidence="2" key="1">
    <citation type="journal article" date="2023" name="IMA Fungus">
        <title>Comparative genomic study of the Penicillium genus elucidates a diverse pangenome and 15 lateral gene transfer events.</title>
        <authorList>
            <person name="Petersen C."/>
            <person name="Sorensen T."/>
            <person name="Nielsen M.R."/>
            <person name="Sondergaard T.E."/>
            <person name="Sorensen J.L."/>
            <person name="Fitzpatrick D.A."/>
            <person name="Frisvad J.C."/>
            <person name="Nielsen K.L."/>
        </authorList>
    </citation>
    <scope>NUCLEOTIDE SEQUENCE</scope>
    <source>
        <strain evidence="2">IBT 15450</strain>
    </source>
</reference>
<name>A0AAD6I1R8_PENCN</name>
<feature type="region of interest" description="Disordered" evidence="1">
    <location>
        <begin position="329"/>
        <end position="353"/>
    </location>
</feature>
<organism evidence="2 3">
    <name type="scientific">Penicillium canescens</name>
    <dbReference type="NCBI Taxonomy" id="5083"/>
    <lineage>
        <taxon>Eukaryota</taxon>
        <taxon>Fungi</taxon>
        <taxon>Dikarya</taxon>
        <taxon>Ascomycota</taxon>
        <taxon>Pezizomycotina</taxon>
        <taxon>Eurotiomycetes</taxon>
        <taxon>Eurotiomycetidae</taxon>
        <taxon>Eurotiales</taxon>
        <taxon>Aspergillaceae</taxon>
        <taxon>Penicillium</taxon>
    </lineage>
</organism>